<evidence type="ECO:0000256" key="1">
    <source>
        <dbReference type="ARBA" id="ARBA00004442"/>
    </source>
</evidence>
<accession>A0ABU5S2Q3</accession>
<sequence length="668" mass="73245">MEKLRLLILGIISTLCISSCKSFLEPAPEDFSLTTTFYQNEQQINYALSGLYSNLKNSGLGENYLVRCTASSDEGYFYNATEQSPATYYNIPGDTYISGVWTNAYTAINFTNNLLDNIGRSTGLTPTVKSHAIGEAKFLRGYYYFMLAQWFGDIPLHLKSSESAQDGIRPRTPVKEVYDQIILDMTEADSLLYDQTTASLGYSERVTRDAVQGMLARVCLFAAGEPVKDTKRFADALSWAMKLRNSGRHSLNPDFKQIFINQIQDKYDVRESIWETGYNYISPTSTLNSAGVVGIYNGVAQTYGPTINGTVNYDSGYVYGYHKVHPRLYRAYQAADARRDWTIGNYNHTNAVKTYLGPLQLWERMPAKWRREYESAMTKSQQRSNSTNMPLLRYSDVLLMLAEAENEVNGPTALAYEAVNQVRRRAISSTPVVDYITMTNQGTGYTGVGYTNVPSVTVTGGGGSGVKIMATVVTGRVHLVLTNQGSGFSSAPTITIGNQWTANTVYSTGTQVATNGRLYTVTTAGTSTNTAPSQTTGASSAGTTGAVFTYAGVAATATATISAMPEVDVPMGLSKADFRQAIRDERYRELAFEALRIGDLRRWGILVPTIKSMANDINGLVANIPAAATTFATPALAPVNNISARDIFWPIPIRDLILNPQMTQNPGF</sequence>
<dbReference type="RefSeq" id="WP_323327626.1">
    <property type="nucleotide sequence ID" value="NZ_JAYGIL010000007.1"/>
</dbReference>
<evidence type="ECO:0000256" key="2">
    <source>
        <dbReference type="ARBA" id="ARBA00006275"/>
    </source>
</evidence>
<evidence type="ECO:0000313" key="8">
    <source>
        <dbReference type="EMBL" id="MEA5402762.1"/>
    </source>
</evidence>
<reference evidence="8 9" key="1">
    <citation type="submission" date="2023-12" db="EMBL/GenBank/DDBJ databases">
        <title>Novel species of the genus Arcicella isolated from rivers.</title>
        <authorList>
            <person name="Lu H."/>
        </authorList>
    </citation>
    <scope>NUCLEOTIDE SEQUENCE [LARGE SCALE GENOMIC DNA]</scope>
    <source>
        <strain evidence="8 9">DC2W</strain>
    </source>
</reference>
<dbReference type="Proteomes" id="UP001303899">
    <property type="component" value="Unassembled WGS sequence"/>
</dbReference>
<dbReference type="InterPro" id="IPR011990">
    <property type="entry name" value="TPR-like_helical_dom_sf"/>
</dbReference>
<proteinExistence type="inferred from homology"/>
<comment type="subcellular location">
    <subcellularLocation>
        <location evidence="1">Cell outer membrane</location>
    </subcellularLocation>
</comment>
<dbReference type="InterPro" id="IPR012944">
    <property type="entry name" value="SusD_RagB_dom"/>
</dbReference>
<dbReference type="Gene3D" id="1.25.40.390">
    <property type="match status" value="2"/>
</dbReference>
<evidence type="ECO:0000259" key="6">
    <source>
        <dbReference type="Pfam" id="PF07980"/>
    </source>
</evidence>
<evidence type="ECO:0000313" key="9">
    <source>
        <dbReference type="Proteomes" id="UP001303899"/>
    </source>
</evidence>
<keyword evidence="4" id="KW-0472">Membrane</keyword>
<feature type="domain" description="SusD-like N-terminal" evidence="7">
    <location>
        <begin position="23"/>
        <end position="220"/>
    </location>
</feature>
<evidence type="ECO:0000256" key="5">
    <source>
        <dbReference type="ARBA" id="ARBA00023237"/>
    </source>
</evidence>
<gene>
    <name evidence="8" type="ORF">VB776_07545</name>
</gene>
<comment type="similarity">
    <text evidence="2">Belongs to the SusD family.</text>
</comment>
<feature type="domain" description="RagB/SusD" evidence="6">
    <location>
        <begin position="332"/>
        <end position="427"/>
    </location>
</feature>
<protein>
    <submittedName>
        <fullName evidence="8">RagB/SusD family nutrient uptake outer membrane protein</fullName>
    </submittedName>
</protein>
<keyword evidence="5" id="KW-0998">Cell outer membrane</keyword>
<evidence type="ECO:0000256" key="3">
    <source>
        <dbReference type="ARBA" id="ARBA00022729"/>
    </source>
</evidence>
<comment type="caution">
    <text evidence="8">The sequence shown here is derived from an EMBL/GenBank/DDBJ whole genome shotgun (WGS) entry which is preliminary data.</text>
</comment>
<feature type="domain" description="RagB/SusD" evidence="6">
    <location>
        <begin position="564"/>
        <end position="668"/>
    </location>
</feature>
<keyword evidence="3" id="KW-0732">Signal</keyword>
<dbReference type="EMBL" id="JAYGIL010000007">
    <property type="protein sequence ID" value="MEA5402762.1"/>
    <property type="molecule type" value="Genomic_DNA"/>
</dbReference>
<dbReference type="CDD" id="cd12215">
    <property type="entry name" value="ChiC_BD"/>
    <property type="match status" value="1"/>
</dbReference>
<dbReference type="SUPFAM" id="SSF48452">
    <property type="entry name" value="TPR-like"/>
    <property type="match status" value="1"/>
</dbReference>
<dbReference type="Pfam" id="PF14322">
    <property type="entry name" value="SusD-like_3"/>
    <property type="match status" value="1"/>
</dbReference>
<name>A0ABU5S2Q3_9BACT</name>
<evidence type="ECO:0000256" key="4">
    <source>
        <dbReference type="ARBA" id="ARBA00023136"/>
    </source>
</evidence>
<dbReference type="Pfam" id="PF07980">
    <property type="entry name" value="SusD_RagB"/>
    <property type="match status" value="2"/>
</dbReference>
<keyword evidence="9" id="KW-1185">Reference proteome</keyword>
<evidence type="ECO:0000259" key="7">
    <source>
        <dbReference type="Pfam" id="PF14322"/>
    </source>
</evidence>
<organism evidence="8 9">
    <name type="scientific">Arcicella gelida</name>
    <dbReference type="NCBI Taxonomy" id="2984195"/>
    <lineage>
        <taxon>Bacteria</taxon>
        <taxon>Pseudomonadati</taxon>
        <taxon>Bacteroidota</taxon>
        <taxon>Cytophagia</taxon>
        <taxon>Cytophagales</taxon>
        <taxon>Flectobacillaceae</taxon>
        <taxon>Arcicella</taxon>
    </lineage>
</organism>
<dbReference type="InterPro" id="IPR033985">
    <property type="entry name" value="SusD-like_N"/>
</dbReference>